<dbReference type="EMBL" id="FSQW01000002">
    <property type="protein sequence ID" value="SIO11347.1"/>
    <property type="molecule type" value="Genomic_DNA"/>
</dbReference>
<sequence length="226" mass="23780">MKKTHALKGGAALAFAAMLPATAYAEAGDFQAKLLGTLVAPDASITEVKVDNIGLPAGSDTRANDNFVPTVAIEYFLTDNLSLETIAGLTQHDVDGVGGLAGAETVSDAKILPATLTVKYHFGNADGFKPYIGAGPTYFVFIDEQPGTALVALGADRLQLNDKFGVALQAGFDLAINDSGLGLSVDAKRYFLRTDASWTDATGAELLRTRHEIDPWVISAGLAFRF</sequence>
<dbReference type="SUPFAM" id="SSF56925">
    <property type="entry name" value="OMPA-like"/>
    <property type="match status" value="1"/>
</dbReference>
<evidence type="ECO:0000256" key="2">
    <source>
        <dbReference type="SAM" id="SignalP"/>
    </source>
</evidence>
<dbReference type="AlphaFoldDB" id="A0A1N6GV70"/>
<dbReference type="RefSeq" id="WP_239447446.1">
    <property type="nucleotide sequence ID" value="NZ_FSQW01000002.1"/>
</dbReference>
<protein>
    <submittedName>
        <fullName evidence="3">Outer membrane protein</fullName>
    </submittedName>
</protein>
<dbReference type="InterPro" id="IPR011250">
    <property type="entry name" value="OMP/PagP_B-barrel"/>
</dbReference>
<dbReference type="GO" id="GO:0055085">
    <property type="term" value="P:transmembrane transport"/>
    <property type="evidence" value="ECO:0007669"/>
    <property type="project" value="TreeGrafter"/>
</dbReference>
<dbReference type="PANTHER" id="PTHR36920">
    <property type="match status" value="1"/>
</dbReference>
<dbReference type="InterPro" id="IPR005618">
    <property type="entry name" value="OMPW"/>
</dbReference>
<comment type="similarity">
    <text evidence="1">Belongs to the OmpW/AlkL family.</text>
</comment>
<evidence type="ECO:0000256" key="1">
    <source>
        <dbReference type="ARBA" id="ARBA00009330"/>
    </source>
</evidence>
<organism evidence="3 4">
    <name type="scientific">Parasphingorhabdus marina DSM 22363</name>
    <dbReference type="NCBI Taxonomy" id="1123272"/>
    <lineage>
        <taxon>Bacteria</taxon>
        <taxon>Pseudomonadati</taxon>
        <taxon>Pseudomonadota</taxon>
        <taxon>Alphaproteobacteria</taxon>
        <taxon>Sphingomonadales</taxon>
        <taxon>Sphingomonadaceae</taxon>
        <taxon>Parasphingorhabdus</taxon>
    </lineage>
</organism>
<proteinExistence type="inferred from homology"/>
<reference evidence="4" key="1">
    <citation type="submission" date="2016-11" db="EMBL/GenBank/DDBJ databases">
        <authorList>
            <person name="Varghese N."/>
            <person name="Submissions S."/>
        </authorList>
    </citation>
    <scope>NUCLEOTIDE SEQUENCE [LARGE SCALE GENOMIC DNA]</scope>
    <source>
        <strain evidence="4">DSM 22363</strain>
    </source>
</reference>
<keyword evidence="2" id="KW-0732">Signal</keyword>
<evidence type="ECO:0000313" key="3">
    <source>
        <dbReference type="EMBL" id="SIO11347.1"/>
    </source>
</evidence>
<dbReference type="Proteomes" id="UP000185192">
    <property type="component" value="Unassembled WGS sequence"/>
</dbReference>
<dbReference type="GO" id="GO:0019867">
    <property type="term" value="C:outer membrane"/>
    <property type="evidence" value="ECO:0007669"/>
    <property type="project" value="InterPro"/>
</dbReference>
<gene>
    <name evidence="3" type="ORF">SAMN02745824_2996</name>
</gene>
<dbReference type="STRING" id="1123272.SAMN02745824_2996"/>
<evidence type="ECO:0000313" key="4">
    <source>
        <dbReference type="Proteomes" id="UP000185192"/>
    </source>
</evidence>
<accession>A0A1N6GV70</accession>
<dbReference type="PANTHER" id="PTHR36920:SF1">
    <property type="entry name" value="OUTER MEMBRANE PROTEIN W"/>
    <property type="match status" value="1"/>
</dbReference>
<dbReference type="Pfam" id="PF03922">
    <property type="entry name" value="OmpW"/>
    <property type="match status" value="1"/>
</dbReference>
<feature type="chain" id="PRO_5012590987" evidence="2">
    <location>
        <begin position="26"/>
        <end position="226"/>
    </location>
</feature>
<dbReference type="Gene3D" id="2.40.160.20">
    <property type="match status" value="1"/>
</dbReference>
<name>A0A1N6GV70_9SPHN</name>
<keyword evidence="4" id="KW-1185">Reference proteome</keyword>
<feature type="signal peptide" evidence="2">
    <location>
        <begin position="1"/>
        <end position="25"/>
    </location>
</feature>